<dbReference type="HOGENOM" id="CLU_3305763_0_0_12"/>
<gene>
    <name evidence="1" type="ORF">BVAVS116_H0063</name>
</gene>
<name>C0R9C0_BORVA</name>
<keyword evidence="1" id="KW-0614">Plasmid</keyword>
<sequence>MYFLCYLENLPFFTPFMINNNFIIMQNFDLKVNTFLKKY</sequence>
<proteinExistence type="predicted"/>
<geneLocation type="plasmid" evidence="1 2">
    <name>VS116_lp28-3</name>
</geneLocation>
<accession>C0R9C0</accession>
<protein>
    <submittedName>
        <fullName evidence="1">Uncharacterized protein</fullName>
    </submittedName>
</protein>
<evidence type="ECO:0000313" key="1">
    <source>
        <dbReference type="EMBL" id="ACN52944.1"/>
    </source>
</evidence>
<keyword evidence="2" id="KW-1185">Reference proteome</keyword>
<dbReference type="Proteomes" id="UP000006163">
    <property type="component" value="Plasmid VS116_lp28-3"/>
</dbReference>
<evidence type="ECO:0000313" key="2">
    <source>
        <dbReference type="Proteomes" id="UP000006163"/>
    </source>
</evidence>
<reference evidence="1 2" key="1">
    <citation type="journal article" date="2012" name="J. Bacteriol.">
        <title>Whole-Genome Sequences of Borrelia bissettii, Borrelia valaisiana, and Borrelia spielmanii.</title>
        <authorList>
            <person name="Schutzer S.E."/>
            <person name="Fraser-Liggett C.M."/>
            <person name="Qiu W.G."/>
            <person name="Kraiczy P."/>
            <person name="Mongodin E.F."/>
            <person name="Dunn J.J."/>
            <person name="Luft B.J."/>
            <person name="Casjens S.R."/>
        </authorList>
    </citation>
    <scope>NUCLEOTIDE SEQUENCE [LARGE SCALE GENOMIC DNA]</scope>
    <source>
        <strain evidence="1 2">VS116</strain>
        <plasmid evidence="1">VS116_lp28-3</plasmid>
    </source>
</reference>
<dbReference type="AlphaFoldDB" id="C0R9C0"/>
<organism evidence="1 2">
    <name type="scientific">Borreliella valaisiana VS116</name>
    <dbReference type="NCBI Taxonomy" id="445987"/>
    <lineage>
        <taxon>Bacteria</taxon>
        <taxon>Pseudomonadati</taxon>
        <taxon>Spirochaetota</taxon>
        <taxon>Spirochaetia</taxon>
        <taxon>Spirochaetales</taxon>
        <taxon>Borreliaceae</taxon>
        <taxon>Borreliella</taxon>
    </lineage>
</organism>
<dbReference type="EMBL" id="CP001440">
    <property type="protein sequence ID" value="ACN52944.1"/>
    <property type="molecule type" value="Genomic_DNA"/>
</dbReference>